<organism evidence="1 2">
    <name type="scientific">Brassica cretica</name>
    <name type="common">Mustard</name>
    <dbReference type="NCBI Taxonomy" id="69181"/>
    <lineage>
        <taxon>Eukaryota</taxon>
        <taxon>Viridiplantae</taxon>
        <taxon>Streptophyta</taxon>
        <taxon>Embryophyta</taxon>
        <taxon>Tracheophyta</taxon>
        <taxon>Spermatophyta</taxon>
        <taxon>Magnoliopsida</taxon>
        <taxon>eudicotyledons</taxon>
        <taxon>Gunneridae</taxon>
        <taxon>Pentapetalae</taxon>
        <taxon>rosids</taxon>
        <taxon>malvids</taxon>
        <taxon>Brassicales</taxon>
        <taxon>Brassicaceae</taxon>
        <taxon>Brassiceae</taxon>
        <taxon>Brassica</taxon>
    </lineage>
</organism>
<accession>A0ABQ7DKT6</accession>
<sequence length="156" mass="17703">MKRIDGVRSIANVTKNIFVSKQLVFKKFSGLNEKVESISCIRRHEKGSICLPVNTIELLSPKFRKKNDIECLRNLRNRIKGSTDQEPQSPVAEDQVVKKMNHMVTSLANTFKSPLVDTIQSILQHQQIVVCSAAKAFRESKKDISIALLPRIIFIE</sequence>
<evidence type="ECO:0000313" key="1">
    <source>
        <dbReference type="EMBL" id="KAF3577951.1"/>
    </source>
</evidence>
<proteinExistence type="predicted"/>
<reference evidence="1 2" key="1">
    <citation type="journal article" date="2020" name="BMC Genomics">
        <title>Intraspecific diversification of the crop wild relative Brassica cretica Lam. using demographic model selection.</title>
        <authorList>
            <person name="Kioukis A."/>
            <person name="Michalopoulou V.A."/>
            <person name="Briers L."/>
            <person name="Pirintsos S."/>
            <person name="Studholme D.J."/>
            <person name="Pavlidis P."/>
            <person name="Sarris P.F."/>
        </authorList>
    </citation>
    <scope>NUCLEOTIDE SEQUENCE [LARGE SCALE GENOMIC DNA]</scope>
    <source>
        <strain evidence="2">cv. PFS-1207/04</strain>
    </source>
</reference>
<keyword evidence="2" id="KW-1185">Reference proteome</keyword>
<protein>
    <submittedName>
        <fullName evidence="1">Uncharacterized protein</fullName>
    </submittedName>
</protein>
<name>A0ABQ7DKT6_BRACR</name>
<gene>
    <name evidence="1" type="ORF">DY000_02034752</name>
</gene>
<dbReference type="EMBL" id="QGKV02000649">
    <property type="protein sequence ID" value="KAF3577951.1"/>
    <property type="molecule type" value="Genomic_DNA"/>
</dbReference>
<dbReference type="Proteomes" id="UP000266723">
    <property type="component" value="Unassembled WGS sequence"/>
</dbReference>
<comment type="caution">
    <text evidence="1">The sequence shown here is derived from an EMBL/GenBank/DDBJ whole genome shotgun (WGS) entry which is preliminary data.</text>
</comment>
<evidence type="ECO:0000313" key="2">
    <source>
        <dbReference type="Proteomes" id="UP000266723"/>
    </source>
</evidence>